<name>A0A2W5F1M5_9SPHI</name>
<dbReference type="Proteomes" id="UP000249645">
    <property type="component" value="Unassembled WGS sequence"/>
</dbReference>
<protein>
    <recommendedName>
        <fullName evidence="3">Long-chain fatty acid transport protein</fullName>
    </recommendedName>
</protein>
<dbReference type="SUPFAM" id="SSF56935">
    <property type="entry name" value="Porins"/>
    <property type="match status" value="1"/>
</dbReference>
<dbReference type="AlphaFoldDB" id="A0A2W5F1M5"/>
<accession>A0A2W5F1M5</accession>
<evidence type="ECO:0000313" key="2">
    <source>
        <dbReference type="Proteomes" id="UP000249645"/>
    </source>
</evidence>
<evidence type="ECO:0000313" key="1">
    <source>
        <dbReference type="EMBL" id="PZP50111.1"/>
    </source>
</evidence>
<sequence>MPSVGLSYRASDRLTIDAAFLYEHIKRSGENRLSHINGDYKFNLFIPSVGINYQF</sequence>
<proteinExistence type="predicted"/>
<reference evidence="1 2" key="1">
    <citation type="submission" date="2017-11" db="EMBL/GenBank/DDBJ databases">
        <title>Infants hospitalized years apart are colonized by the same room-sourced microbial strains.</title>
        <authorList>
            <person name="Brooks B."/>
            <person name="Olm M.R."/>
            <person name="Firek B.A."/>
            <person name="Baker R."/>
            <person name="Thomas B.C."/>
            <person name="Morowitz M.J."/>
            <person name="Banfield J.F."/>
        </authorList>
    </citation>
    <scope>NUCLEOTIDE SEQUENCE [LARGE SCALE GENOMIC DNA]</scope>
    <source>
        <strain evidence="1">S2_009_000_R2_76</strain>
    </source>
</reference>
<gene>
    <name evidence="1" type="ORF">DI598_06330</name>
</gene>
<organism evidence="1 2">
    <name type="scientific">Pseudopedobacter saltans</name>
    <dbReference type="NCBI Taxonomy" id="151895"/>
    <lineage>
        <taxon>Bacteria</taxon>
        <taxon>Pseudomonadati</taxon>
        <taxon>Bacteroidota</taxon>
        <taxon>Sphingobacteriia</taxon>
        <taxon>Sphingobacteriales</taxon>
        <taxon>Sphingobacteriaceae</taxon>
        <taxon>Pseudopedobacter</taxon>
    </lineage>
</organism>
<dbReference type="EMBL" id="QFOI01000081">
    <property type="protein sequence ID" value="PZP50111.1"/>
    <property type="molecule type" value="Genomic_DNA"/>
</dbReference>
<dbReference type="Gene3D" id="2.40.160.60">
    <property type="entry name" value="Outer membrane protein transport protein (OMPP1/FadL/TodX)"/>
    <property type="match status" value="1"/>
</dbReference>
<comment type="caution">
    <text evidence="1">The sequence shown here is derived from an EMBL/GenBank/DDBJ whole genome shotgun (WGS) entry which is preliminary data.</text>
</comment>
<evidence type="ECO:0008006" key="3">
    <source>
        <dbReference type="Google" id="ProtNLM"/>
    </source>
</evidence>